<evidence type="ECO:0000256" key="3">
    <source>
        <dbReference type="ARBA" id="ARBA00022900"/>
    </source>
</evidence>
<dbReference type="CDD" id="cd00172">
    <property type="entry name" value="serpin"/>
    <property type="match status" value="1"/>
</dbReference>
<sequence>MYIILCLIFVSVSSGDLEPNENKSRNLDPLATSNTMLTFKLLKELNNMNTASTCFSPISILMAFSSLTAGTKADSTTQKELMGALQLNRSGLLEMNQVNEQFFNFNREINNVNHDNCTLKMANKILVQKKFDIKGEYKKNVRENYNSSIDEVDFASEEENILDTINDWVNNETNRTISKLFDKPLDELSRMVMLNVVYFKGIWKHKFEKESEEKDFYSYGTESKSKKLMFMQNEAPRKHYANNMYTIVKIEYSCKLLEFYIVLPKELDGLKKILKYFETPENYFKFTNQTENMNETRVKLSLPRFKLESNLDLKKVMKNLGLSETIFENEEFTEIADTNIRLSKAFQKVSVVVNEEGTKATAATVTGITSRMVQSIKSVNVNVNRPFLFMIKQSNTKIIWFIGCVFDIPQQN</sequence>
<gene>
    <name evidence="8" type="ORF">B4U80_12858</name>
</gene>
<dbReference type="PANTHER" id="PTHR11461">
    <property type="entry name" value="SERINE PROTEASE INHIBITOR, SERPIN"/>
    <property type="match status" value="1"/>
</dbReference>
<protein>
    <submittedName>
        <fullName evidence="8">Serpin B13-like isoform X3</fullName>
    </submittedName>
</protein>
<evidence type="ECO:0000256" key="2">
    <source>
        <dbReference type="ARBA" id="ARBA00022690"/>
    </source>
</evidence>
<dbReference type="SMART" id="SM00093">
    <property type="entry name" value="SERPIN"/>
    <property type="match status" value="1"/>
</dbReference>
<dbReference type="InterPro" id="IPR000215">
    <property type="entry name" value="Serpin_fam"/>
</dbReference>
<dbReference type="Gene3D" id="3.30.497.10">
    <property type="entry name" value="Antithrombin, subunit I, domain 2"/>
    <property type="match status" value="1"/>
</dbReference>
<keyword evidence="3" id="KW-0722">Serine protease inhibitor</keyword>
<dbReference type="OrthoDB" id="9440847at2759"/>
<dbReference type="GO" id="GO:0004867">
    <property type="term" value="F:serine-type endopeptidase inhibitor activity"/>
    <property type="evidence" value="ECO:0007669"/>
    <property type="project" value="UniProtKB-KW"/>
</dbReference>
<dbReference type="InterPro" id="IPR023795">
    <property type="entry name" value="Serpin_CS"/>
</dbReference>
<dbReference type="InterPro" id="IPR042185">
    <property type="entry name" value="Serpin_sf_2"/>
</dbReference>
<dbReference type="InterPro" id="IPR023796">
    <property type="entry name" value="Serpin_dom"/>
</dbReference>
<accession>A0A443SJ61</accession>
<proteinExistence type="inferred from homology"/>
<keyword evidence="4" id="KW-0325">Glycoprotein</keyword>
<dbReference type="AlphaFoldDB" id="A0A443SJ61"/>
<dbReference type="STRING" id="299467.A0A443SJ61"/>
<feature type="chain" id="PRO_5019354015" evidence="6">
    <location>
        <begin position="16"/>
        <end position="412"/>
    </location>
</feature>
<dbReference type="Pfam" id="PF00079">
    <property type="entry name" value="Serpin"/>
    <property type="match status" value="1"/>
</dbReference>
<organism evidence="8 9">
    <name type="scientific">Leptotrombidium deliense</name>
    <dbReference type="NCBI Taxonomy" id="299467"/>
    <lineage>
        <taxon>Eukaryota</taxon>
        <taxon>Metazoa</taxon>
        <taxon>Ecdysozoa</taxon>
        <taxon>Arthropoda</taxon>
        <taxon>Chelicerata</taxon>
        <taxon>Arachnida</taxon>
        <taxon>Acari</taxon>
        <taxon>Acariformes</taxon>
        <taxon>Trombidiformes</taxon>
        <taxon>Prostigmata</taxon>
        <taxon>Anystina</taxon>
        <taxon>Parasitengona</taxon>
        <taxon>Trombiculoidea</taxon>
        <taxon>Trombiculidae</taxon>
        <taxon>Leptotrombidium</taxon>
    </lineage>
</organism>
<dbReference type="VEuPathDB" id="VectorBase:LDEU004477"/>
<evidence type="ECO:0000256" key="6">
    <source>
        <dbReference type="SAM" id="SignalP"/>
    </source>
</evidence>
<dbReference type="InterPro" id="IPR042178">
    <property type="entry name" value="Serpin_sf_1"/>
</dbReference>
<dbReference type="Gene3D" id="2.30.39.10">
    <property type="entry name" value="Alpha-1-antitrypsin, domain 1"/>
    <property type="match status" value="1"/>
</dbReference>
<dbReference type="PANTHER" id="PTHR11461:SF211">
    <property type="entry name" value="GH10112P-RELATED"/>
    <property type="match status" value="1"/>
</dbReference>
<reference evidence="8 9" key="1">
    <citation type="journal article" date="2018" name="Gigascience">
        <title>Genomes of trombidid mites reveal novel predicted allergens and laterally-transferred genes associated with secondary metabolism.</title>
        <authorList>
            <person name="Dong X."/>
            <person name="Chaisiri K."/>
            <person name="Xia D."/>
            <person name="Armstrong S.D."/>
            <person name="Fang Y."/>
            <person name="Donnelly M.J."/>
            <person name="Kadowaki T."/>
            <person name="McGarry J.W."/>
            <person name="Darby A.C."/>
            <person name="Makepeace B.L."/>
        </authorList>
    </citation>
    <scope>NUCLEOTIDE SEQUENCE [LARGE SCALE GENOMIC DNA]</scope>
    <source>
        <strain evidence="8">UoL-UT</strain>
    </source>
</reference>
<keyword evidence="2" id="KW-0646">Protease inhibitor</keyword>
<dbReference type="SUPFAM" id="SSF56574">
    <property type="entry name" value="Serpins"/>
    <property type="match status" value="1"/>
</dbReference>
<feature type="signal peptide" evidence="6">
    <location>
        <begin position="1"/>
        <end position="15"/>
    </location>
</feature>
<dbReference type="PROSITE" id="PS00284">
    <property type="entry name" value="SERPIN"/>
    <property type="match status" value="1"/>
</dbReference>
<dbReference type="GO" id="GO:0005615">
    <property type="term" value="C:extracellular space"/>
    <property type="evidence" value="ECO:0007669"/>
    <property type="project" value="InterPro"/>
</dbReference>
<evidence type="ECO:0000256" key="5">
    <source>
        <dbReference type="RuleBase" id="RU000411"/>
    </source>
</evidence>
<evidence type="ECO:0000256" key="4">
    <source>
        <dbReference type="ARBA" id="ARBA00023180"/>
    </source>
</evidence>
<evidence type="ECO:0000256" key="1">
    <source>
        <dbReference type="ARBA" id="ARBA00009500"/>
    </source>
</evidence>
<feature type="domain" description="Serpin" evidence="7">
    <location>
        <begin position="39"/>
        <end position="408"/>
    </location>
</feature>
<dbReference type="InterPro" id="IPR036186">
    <property type="entry name" value="Serpin_sf"/>
</dbReference>
<evidence type="ECO:0000259" key="7">
    <source>
        <dbReference type="SMART" id="SM00093"/>
    </source>
</evidence>
<dbReference type="Proteomes" id="UP000288716">
    <property type="component" value="Unassembled WGS sequence"/>
</dbReference>
<comment type="caution">
    <text evidence="8">The sequence shown here is derived from an EMBL/GenBank/DDBJ whole genome shotgun (WGS) entry which is preliminary data.</text>
</comment>
<keyword evidence="9" id="KW-1185">Reference proteome</keyword>
<name>A0A443SJ61_9ACAR</name>
<keyword evidence="6" id="KW-0732">Signal</keyword>
<evidence type="ECO:0000313" key="8">
    <source>
        <dbReference type="EMBL" id="RWS27563.1"/>
    </source>
</evidence>
<dbReference type="EMBL" id="NCKV01001924">
    <property type="protein sequence ID" value="RWS27563.1"/>
    <property type="molecule type" value="Genomic_DNA"/>
</dbReference>
<comment type="similarity">
    <text evidence="1 5">Belongs to the serpin family.</text>
</comment>
<evidence type="ECO:0000313" key="9">
    <source>
        <dbReference type="Proteomes" id="UP000288716"/>
    </source>
</evidence>